<dbReference type="EMBL" id="AP017928">
    <property type="protein sequence ID" value="BBA34829.1"/>
    <property type="molecule type" value="Genomic_DNA"/>
</dbReference>
<keyword evidence="3" id="KW-1185">Reference proteome</keyword>
<dbReference type="SUPFAM" id="SSF53474">
    <property type="entry name" value="alpha/beta-Hydrolases"/>
    <property type="match status" value="1"/>
</dbReference>
<evidence type="ECO:0000313" key="2">
    <source>
        <dbReference type="EMBL" id="BBA34829.1"/>
    </source>
</evidence>
<dbReference type="GO" id="GO:0006508">
    <property type="term" value="P:proteolysis"/>
    <property type="evidence" value="ECO:0007669"/>
    <property type="project" value="InterPro"/>
</dbReference>
<proteinExistence type="predicted"/>
<sequence>MTISPYGSWKSPITSDLIVAEAISLIDVFPDRDEVYWIEGRPQEAGRCVLVKRLSDGTTIDVTPAQYSTRSRVHEYGGGAVTVKDGVVYFSNDKDQKLYRQDPGEPPRPIGQAPRCRYADGVIDERRGRMIAVREDHGAADGTVINTIVAVAIDGSAADRILVSGKDFYSNPRISPDGKRLAWLTWNHPSMPWTGTELWMANLTDSGDIDSPARIAGSASESIFQPEWSPSGTLYFISDRSGWWNLYRLNAGSVEAVMPKQAEFARAQWFLGMTTYGFASDSRLVVSYIEGGRTRLAILDADTGHVEPIDLPYTEILSVRVNADCVLVRAGAPDRPLSVVRIGMDSHTVEVLRRSTDVAEDPAIRACISLPAQIEFPSGDRSAYGFYYAPHNPEFTADANELPPLIVKSHGGPTAAASSTLNLGIQYWTSRGYAVIDVDYGGSTGYGREYRNRLYQSWGQVDVEDCTNAARFLCRTGRADVARTAITGGSAGGYTTLCALTFGDFFKIGASYYGVGDLEALARDTHKFESRYLDWLVGKYPEEKDKYKARSPINFTDRLSVPVIFFQGSEDRVVPPNQAEMMVKALREKGLPFGYFLFHSEQLGFRQAPNIKRCLDAELYFYEILLVHGGLQF</sequence>
<dbReference type="Proteomes" id="UP000266313">
    <property type="component" value="Chromosome"/>
</dbReference>
<evidence type="ECO:0000313" key="3">
    <source>
        <dbReference type="Proteomes" id="UP000266313"/>
    </source>
</evidence>
<dbReference type="InterPro" id="IPR011659">
    <property type="entry name" value="WD40"/>
</dbReference>
<name>A0A250KYG8_9GAMM</name>
<evidence type="ECO:0000259" key="1">
    <source>
        <dbReference type="Pfam" id="PF00326"/>
    </source>
</evidence>
<dbReference type="InterPro" id="IPR011042">
    <property type="entry name" value="6-blade_b-propeller_TolB-like"/>
</dbReference>
<accession>A0A250KYG8</accession>
<dbReference type="PANTHER" id="PTHR43056">
    <property type="entry name" value="PEPTIDASE S9 PROLYL OLIGOPEPTIDASE"/>
    <property type="match status" value="1"/>
</dbReference>
<dbReference type="PANTHER" id="PTHR43056:SF5">
    <property type="entry name" value="PEPTIDASE S9 PROLYL OLIGOPEPTIDASE CATALYTIC DOMAIN-CONTAINING PROTEIN"/>
    <property type="match status" value="1"/>
</dbReference>
<dbReference type="RefSeq" id="WP_145986532.1">
    <property type="nucleotide sequence ID" value="NZ_AP017928.1"/>
</dbReference>
<dbReference type="AlphaFoldDB" id="A0A250KYG8"/>
<dbReference type="Pfam" id="PF00326">
    <property type="entry name" value="Peptidase_S9"/>
    <property type="match status" value="1"/>
</dbReference>
<protein>
    <submittedName>
        <fullName evidence="2">Peptidase S9A/B/C family, catalytic domain protein</fullName>
    </submittedName>
</protein>
<dbReference type="Pfam" id="PF07676">
    <property type="entry name" value="PD40"/>
    <property type="match status" value="2"/>
</dbReference>
<dbReference type="KEGG" id="mmai:sS8_2884"/>
<dbReference type="InterPro" id="IPR050585">
    <property type="entry name" value="Xaa-Pro_dipeptidyl-ppase/CocE"/>
</dbReference>
<dbReference type="Gene3D" id="3.40.50.1820">
    <property type="entry name" value="alpha/beta hydrolase"/>
    <property type="match status" value="1"/>
</dbReference>
<dbReference type="SUPFAM" id="SSF82171">
    <property type="entry name" value="DPP6 N-terminal domain-like"/>
    <property type="match status" value="1"/>
</dbReference>
<dbReference type="OrthoDB" id="9801421at2"/>
<dbReference type="Gene3D" id="2.120.10.30">
    <property type="entry name" value="TolB, C-terminal domain"/>
    <property type="match status" value="1"/>
</dbReference>
<gene>
    <name evidence="2" type="ORF">sS8_2884</name>
</gene>
<organism evidence="2 3">
    <name type="scientific">Methylocaldum marinum</name>
    <dbReference type="NCBI Taxonomy" id="1432792"/>
    <lineage>
        <taxon>Bacteria</taxon>
        <taxon>Pseudomonadati</taxon>
        <taxon>Pseudomonadota</taxon>
        <taxon>Gammaproteobacteria</taxon>
        <taxon>Methylococcales</taxon>
        <taxon>Methylococcaceae</taxon>
        <taxon>Methylocaldum</taxon>
    </lineage>
</organism>
<feature type="domain" description="Peptidase S9 prolyl oligopeptidase catalytic" evidence="1">
    <location>
        <begin position="423"/>
        <end position="623"/>
    </location>
</feature>
<dbReference type="InterPro" id="IPR001375">
    <property type="entry name" value="Peptidase_S9_cat"/>
</dbReference>
<reference evidence="2 3" key="1">
    <citation type="submission" date="2016-12" db="EMBL/GenBank/DDBJ databases">
        <title>Genome sequencing of Methylocaldum marinum.</title>
        <authorList>
            <person name="Takeuchi M."/>
            <person name="Kamagata Y."/>
            <person name="Hiraoka S."/>
            <person name="Oshima K."/>
            <person name="Hattori M."/>
            <person name="Iwasaki W."/>
        </authorList>
    </citation>
    <scope>NUCLEOTIDE SEQUENCE [LARGE SCALE GENOMIC DNA]</scope>
    <source>
        <strain evidence="2 3">S8</strain>
    </source>
</reference>
<dbReference type="GO" id="GO:0008236">
    <property type="term" value="F:serine-type peptidase activity"/>
    <property type="evidence" value="ECO:0007669"/>
    <property type="project" value="InterPro"/>
</dbReference>
<dbReference type="InterPro" id="IPR029058">
    <property type="entry name" value="AB_hydrolase_fold"/>
</dbReference>